<evidence type="ECO:0000313" key="8">
    <source>
        <dbReference type="Proteomes" id="UP000007703"/>
    </source>
</evidence>
<dbReference type="InterPro" id="IPR055417">
    <property type="entry name" value="UFD1_N1"/>
</dbReference>
<organism evidence="7 8">
    <name type="scientific">Clavispora lusitaniae (strain ATCC 42720)</name>
    <name type="common">Yeast</name>
    <name type="synonym">Candida lusitaniae</name>
    <dbReference type="NCBI Taxonomy" id="306902"/>
    <lineage>
        <taxon>Eukaryota</taxon>
        <taxon>Fungi</taxon>
        <taxon>Dikarya</taxon>
        <taxon>Ascomycota</taxon>
        <taxon>Saccharomycotina</taxon>
        <taxon>Pichiomycetes</taxon>
        <taxon>Metschnikowiaceae</taxon>
        <taxon>Clavispora</taxon>
    </lineage>
</organism>
<dbReference type="GO" id="GO:1990116">
    <property type="term" value="P:ribosome-associated ubiquitin-dependent protein catabolic process"/>
    <property type="evidence" value="ECO:0007669"/>
    <property type="project" value="EnsemblFungi"/>
</dbReference>
<dbReference type="KEGG" id="clu:CLUG_04524"/>
<dbReference type="FunCoup" id="C4Y8J6">
    <property type="interactions" value="1044"/>
</dbReference>
<dbReference type="PANTHER" id="PTHR12555:SF13">
    <property type="entry name" value="UBIQUITIN RECOGNITION FACTOR IN ER-ASSOCIATED DEGRADATION PROTEIN 1"/>
    <property type="match status" value="1"/>
</dbReference>
<name>C4Y8J6_CLAL4</name>
<dbReference type="GO" id="GO:1990112">
    <property type="term" value="C:RQC complex"/>
    <property type="evidence" value="ECO:0007669"/>
    <property type="project" value="EnsemblFungi"/>
</dbReference>
<dbReference type="OrthoDB" id="422728at2759"/>
<dbReference type="GO" id="GO:0031593">
    <property type="term" value="F:polyubiquitin modification-dependent protein binding"/>
    <property type="evidence" value="ECO:0007669"/>
    <property type="project" value="EnsemblFungi"/>
</dbReference>
<dbReference type="GO" id="GO:0030894">
    <property type="term" value="C:replisome"/>
    <property type="evidence" value="ECO:0007669"/>
    <property type="project" value="EnsemblFungi"/>
</dbReference>
<dbReference type="GO" id="GO:0071629">
    <property type="term" value="P:cytoplasm protein quality control by the ubiquitin-proteasome system"/>
    <property type="evidence" value="ECO:0007669"/>
    <property type="project" value="EnsemblFungi"/>
</dbReference>
<dbReference type="InterPro" id="IPR042299">
    <property type="entry name" value="Ufd1-like_Nn"/>
</dbReference>
<feature type="domain" description="Ubiquitin fusion degradation protein UFD1 N-terminal subdomain 2" evidence="6">
    <location>
        <begin position="147"/>
        <end position="225"/>
    </location>
</feature>
<comment type="similarity">
    <text evidence="1">Belongs to the UFD1 family.</text>
</comment>
<evidence type="ECO:0000256" key="4">
    <source>
        <dbReference type="SAM" id="MobiDB-lite"/>
    </source>
</evidence>
<dbReference type="GO" id="GO:0043130">
    <property type="term" value="F:ubiquitin binding"/>
    <property type="evidence" value="ECO:0007669"/>
    <property type="project" value="EnsemblFungi"/>
</dbReference>
<evidence type="ECO:0000256" key="1">
    <source>
        <dbReference type="ARBA" id="ARBA00006043"/>
    </source>
</evidence>
<feature type="domain" description="Ubiquitin fusion degradation protein UFD1 N-terminal subdomain 1" evidence="5">
    <location>
        <begin position="47"/>
        <end position="146"/>
    </location>
</feature>
<accession>C4Y8J6</accession>
<dbReference type="PANTHER" id="PTHR12555">
    <property type="entry name" value="UBIQUITIN FUSION DEGRADATON PROTEIN 1"/>
    <property type="match status" value="1"/>
</dbReference>
<dbReference type="InterPro" id="IPR004854">
    <property type="entry name" value="Ufd1-like"/>
</dbReference>
<dbReference type="GO" id="GO:0034098">
    <property type="term" value="C:VCP-NPL4-UFD1 AAA ATPase complex"/>
    <property type="evidence" value="ECO:0007669"/>
    <property type="project" value="EnsemblFungi"/>
</dbReference>
<keyword evidence="2" id="KW-0833">Ubl conjugation pathway</keyword>
<dbReference type="GO" id="GO:0070651">
    <property type="term" value="P:nonfunctional rRNA decay"/>
    <property type="evidence" value="ECO:0007669"/>
    <property type="project" value="EnsemblFungi"/>
</dbReference>
<feature type="region of interest" description="Disordered" evidence="4">
    <location>
        <begin position="233"/>
        <end position="253"/>
    </location>
</feature>
<dbReference type="Gene3D" id="2.40.40.50">
    <property type="entry name" value="Ubiquitin fusion degradation protein UFD1, N-terminal domain"/>
    <property type="match status" value="1"/>
</dbReference>
<dbReference type="OMA" id="VCMIETD"/>
<dbReference type="InterPro" id="IPR055418">
    <property type="entry name" value="UFD1_N2"/>
</dbReference>
<dbReference type="Gene3D" id="3.10.330.10">
    <property type="match status" value="1"/>
</dbReference>
<dbReference type="HOGENOM" id="CLU_037790_1_0_1"/>
<feature type="compositionally biased region" description="Basic and acidic residues" evidence="4">
    <location>
        <begin position="331"/>
        <end position="349"/>
    </location>
</feature>
<dbReference type="GO" id="GO:0006274">
    <property type="term" value="P:DNA replication termination"/>
    <property type="evidence" value="ECO:0007669"/>
    <property type="project" value="EnsemblFungi"/>
</dbReference>
<dbReference type="VEuPathDB" id="FungiDB:CLUG_04524"/>
<dbReference type="EMBL" id="CH408080">
    <property type="protein sequence ID" value="EEQ40396.1"/>
    <property type="molecule type" value="Genomic_DNA"/>
</dbReference>
<dbReference type="STRING" id="306902.C4Y8J6"/>
<dbReference type="GO" id="GO:1900182">
    <property type="term" value="P:positive regulation of protein localization to nucleus"/>
    <property type="evidence" value="ECO:0007669"/>
    <property type="project" value="EnsemblFungi"/>
</dbReference>
<dbReference type="AlphaFoldDB" id="C4Y8J6"/>
<dbReference type="InParanoid" id="C4Y8J6"/>
<evidence type="ECO:0000313" key="7">
    <source>
        <dbReference type="EMBL" id="EEQ40396.1"/>
    </source>
</evidence>
<evidence type="ECO:0000259" key="6">
    <source>
        <dbReference type="Pfam" id="PF24842"/>
    </source>
</evidence>
<dbReference type="GO" id="GO:0030970">
    <property type="term" value="P:retrograde protein transport, ER to cytosol"/>
    <property type="evidence" value="ECO:0007669"/>
    <property type="project" value="EnsemblFungi"/>
</dbReference>
<dbReference type="GO" id="GO:0072671">
    <property type="term" value="P:mitochondria-associated ubiquitin-dependent protein catabolic process"/>
    <property type="evidence" value="ECO:0007669"/>
    <property type="project" value="EnsemblFungi"/>
</dbReference>
<evidence type="ECO:0000256" key="2">
    <source>
        <dbReference type="ARBA" id="ARBA00022786"/>
    </source>
</evidence>
<gene>
    <name evidence="7" type="ORF">CLUG_04524</name>
</gene>
<reference evidence="7 8" key="1">
    <citation type="journal article" date="2009" name="Nature">
        <title>Evolution of pathogenicity and sexual reproduction in eight Candida genomes.</title>
        <authorList>
            <person name="Butler G."/>
            <person name="Rasmussen M.D."/>
            <person name="Lin M.F."/>
            <person name="Santos M.A."/>
            <person name="Sakthikumar S."/>
            <person name="Munro C.A."/>
            <person name="Rheinbay E."/>
            <person name="Grabherr M."/>
            <person name="Forche A."/>
            <person name="Reedy J.L."/>
            <person name="Agrafioti I."/>
            <person name="Arnaud M.B."/>
            <person name="Bates S."/>
            <person name="Brown A.J."/>
            <person name="Brunke S."/>
            <person name="Costanzo M.C."/>
            <person name="Fitzpatrick D.A."/>
            <person name="de Groot P.W."/>
            <person name="Harris D."/>
            <person name="Hoyer L.L."/>
            <person name="Hube B."/>
            <person name="Klis F.M."/>
            <person name="Kodira C."/>
            <person name="Lennard N."/>
            <person name="Logue M.E."/>
            <person name="Martin R."/>
            <person name="Neiman A.M."/>
            <person name="Nikolaou E."/>
            <person name="Quail M.A."/>
            <person name="Quinn J."/>
            <person name="Santos M.C."/>
            <person name="Schmitzberger F.F."/>
            <person name="Sherlock G."/>
            <person name="Shah P."/>
            <person name="Silverstein K.A."/>
            <person name="Skrzypek M.S."/>
            <person name="Soll D."/>
            <person name="Staggs R."/>
            <person name="Stansfield I."/>
            <person name="Stumpf M.P."/>
            <person name="Sudbery P.E."/>
            <person name="Srikantha T."/>
            <person name="Zeng Q."/>
            <person name="Berman J."/>
            <person name="Berriman M."/>
            <person name="Heitman J."/>
            <person name="Gow N.A."/>
            <person name="Lorenz M.C."/>
            <person name="Birren B.W."/>
            <person name="Kellis M."/>
            <person name="Cuomo C.A."/>
        </authorList>
    </citation>
    <scope>NUCLEOTIDE SEQUENCE [LARGE SCALE GENOMIC DNA]</scope>
    <source>
        <strain evidence="7 8">ATCC 42720</strain>
    </source>
</reference>
<evidence type="ECO:0000259" key="5">
    <source>
        <dbReference type="Pfam" id="PF03152"/>
    </source>
</evidence>
<dbReference type="Pfam" id="PF03152">
    <property type="entry name" value="UFD1_N1"/>
    <property type="match status" value="1"/>
</dbReference>
<dbReference type="GeneID" id="8496233"/>
<dbReference type="FunFam" id="2.40.40.50:FF:000001">
    <property type="entry name" value="Ubiquitin fusion degradation protein 1 homolog"/>
    <property type="match status" value="1"/>
</dbReference>
<proteinExistence type="inferred from homology"/>
<dbReference type="Proteomes" id="UP000007703">
    <property type="component" value="Unassembled WGS sequence"/>
</dbReference>
<dbReference type="GO" id="GO:0000837">
    <property type="term" value="C:Doa10p ubiquitin ligase complex"/>
    <property type="evidence" value="ECO:0007669"/>
    <property type="project" value="EnsemblFungi"/>
</dbReference>
<dbReference type="GO" id="GO:0005634">
    <property type="term" value="C:nucleus"/>
    <property type="evidence" value="ECO:0007669"/>
    <property type="project" value="EnsemblFungi"/>
</dbReference>
<protein>
    <recommendedName>
        <fullName evidence="3">Ubiquitin fusion degradation protein 1</fullName>
    </recommendedName>
</protein>
<dbReference type="Pfam" id="PF24842">
    <property type="entry name" value="UFD1_N2"/>
    <property type="match status" value="1"/>
</dbReference>
<feature type="region of interest" description="Disordered" evidence="4">
    <location>
        <begin position="331"/>
        <end position="380"/>
    </location>
</feature>
<dbReference type="GO" id="GO:0072665">
    <property type="term" value="P:protein localization to vacuole"/>
    <property type="evidence" value="ECO:0007669"/>
    <property type="project" value="EnsemblFungi"/>
</dbReference>
<evidence type="ECO:0000256" key="3">
    <source>
        <dbReference type="ARBA" id="ARBA00074895"/>
    </source>
</evidence>
<sequence length="380" mass="42693">MVTVRSQECHHKFLENRAQPHTSFQIMFSGFGSGFFGGNFAPISNKFEDYFRCYPVAMMPDNVRKDDANYGGKIFLPPSALNRLTMLHIRYPMLFELTNEALNVRTHSGVLEFVAEEGRVYIPQWMMETLKLQPGSLVKIANCDLPNGRFVKIEPQSVDFLDISDPKAVLENTLRKFSTLTVDDVIENDYNDTKYGIRVLEVKPENPNRSICVVETDLETDFAPPVGYVEPEYTPKSVKPSTTPIDPSKVNRSAGAATMAKSIKYADIVAKGNKTQVYQGSGQKLSGKGPAKEEENTISIDDLDANAEPVPLRLPENQIFLGWPVILPTKEETESKQEKTKEFTGEGKSLRQSRKRGNKGAEHHSLKNHSRSPDYIEIDD</sequence>
<dbReference type="GO" id="GO:0000839">
    <property type="term" value="C:Hrd1p ubiquitin ligase ERAD-L complex"/>
    <property type="evidence" value="ECO:0007669"/>
    <property type="project" value="EnsemblFungi"/>
</dbReference>